<protein>
    <submittedName>
        <fullName evidence="7">LysE family translocator</fullName>
    </submittedName>
</protein>
<reference evidence="7 8" key="1">
    <citation type="submission" date="2018-07" db="EMBL/GenBank/DDBJ databases">
        <title>Genome sequencing of Moraxellaceae gen. HYN0046.</title>
        <authorList>
            <person name="Kim M."/>
            <person name="Yi H."/>
        </authorList>
    </citation>
    <scope>NUCLEOTIDE SEQUENCE [LARGE SCALE GENOMIC DNA]</scope>
    <source>
        <strain evidence="7 8">HYN0046</strain>
    </source>
</reference>
<dbReference type="AlphaFoldDB" id="A0A345PA57"/>
<keyword evidence="3 6" id="KW-0812">Transmembrane</keyword>
<dbReference type="RefSeq" id="WP_114900274.1">
    <property type="nucleotide sequence ID" value="NZ_CP031222.1"/>
</dbReference>
<keyword evidence="8" id="KW-1185">Reference proteome</keyword>
<dbReference type="InterPro" id="IPR001123">
    <property type="entry name" value="LeuE-type"/>
</dbReference>
<feature type="transmembrane region" description="Helical" evidence="6">
    <location>
        <begin position="179"/>
        <end position="196"/>
    </location>
</feature>
<dbReference type="GO" id="GO:0033228">
    <property type="term" value="P:cysteine export across plasma membrane"/>
    <property type="evidence" value="ECO:0007669"/>
    <property type="project" value="TreeGrafter"/>
</dbReference>
<evidence type="ECO:0000256" key="5">
    <source>
        <dbReference type="ARBA" id="ARBA00023136"/>
    </source>
</evidence>
<dbReference type="OrthoDB" id="9812084at2"/>
<dbReference type="EMBL" id="CP031222">
    <property type="protein sequence ID" value="AXI04166.1"/>
    <property type="molecule type" value="Genomic_DNA"/>
</dbReference>
<evidence type="ECO:0000313" key="8">
    <source>
        <dbReference type="Proteomes" id="UP000253940"/>
    </source>
</evidence>
<evidence type="ECO:0000256" key="2">
    <source>
        <dbReference type="ARBA" id="ARBA00022475"/>
    </source>
</evidence>
<dbReference type="PANTHER" id="PTHR30086:SF20">
    <property type="entry name" value="ARGININE EXPORTER PROTEIN ARGO-RELATED"/>
    <property type="match status" value="1"/>
</dbReference>
<feature type="transmembrane region" description="Helical" evidence="6">
    <location>
        <begin position="69"/>
        <end position="90"/>
    </location>
</feature>
<dbReference type="GO" id="GO:0005886">
    <property type="term" value="C:plasma membrane"/>
    <property type="evidence" value="ECO:0007669"/>
    <property type="project" value="UniProtKB-SubCell"/>
</dbReference>
<dbReference type="PANTHER" id="PTHR30086">
    <property type="entry name" value="ARGININE EXPORTER PROTEIN ARGO"/>
    <property type="match status" value="1"/>
</dbReference>
<accession>A0A345PA57</accession>
<evidence type="ECO:0000256" key="4">
    <source>
        <dbReference type="ARBA" id="ARBA00022989"/>
    </source>
</evidence>
<feature type="transmembrane region" description="Helical" evidence="6">
    <location>
        <begin position="39"/>
        <end position="63"/>
    </location>
</feature>
<keyword evidence="4 6" id="KW-1133">Transmembrane helix</keyword>
<evidence type="ECO:0000256" key="3">
    <source>
        <dbReference type="ARBA" id="ARBA00022692"/>
    </source>
</evidence>
<gene>
    <name evidence="7" type="ORF">HYN46_15750</name>
</gene>
<dbReference type="Proteomes" id="UP000253940">
    <property type="component" value="Chromosome"/>
</dbReference>
<dbReference type="Pfam" id="PF01810">
    <property type="entry name" value="LysE"/>
    <property type="match status" value="1"/>
</dbReference>
<proteinExistence type="predicted"/>
<organism evidence="7 8">
    <name type="scientific">Aquirhabdus parva</name>
    <dbReference type="NCBI Taxonomy" id="2283318"/>
    <lineage>
        <taxon>Bacteria</taxon>
        <taxon>Pseudomonadati</taxon>
        <taxon>Pseudomonadota</taxon>
        <taxon>Gammaproteobacteria</taxon>
        <taxon>Moraxellales</taxon>
        <taxon>Moraxellaceae</taxon>
        <taxon>Aquirhabdus</taxon>
    </lineage>
</organism>
<evidence type="ECO:0000313" key="7">
    <source>
        <dbReference type="EMBL" id="AXI04166.1"/>
    </source>
</evidence>
<feature type="transmembrane region" description="Helical" evidence="6">
    <location>
        <begin position="6"/>
        <end position="27"/>
    </location>
</feature>
<dbReference type="GO" id="GO:0015171">
    <property type="term" value="F:amino acid transmembrane transporter activity"/>
    <property type="evidence" value="ECO:0007669"/>
    <property type="project" value="TreeGrafter"/>
</dbReference>
<evidence type="ECO:0000256" key="6">
    <source>
        <dbReference type="SAM" id="Phobius"/>
    </source>
</evidence>
<comment type="subcellular location">
    <subcellularLocation>
        <location evidence="1">Cell membrane</location>
        <topology evidence="1">Multi-pass membrane protein</topology>
    </subcellularLocation>
</comment>
<keyword evidence="2" id="KW-1003">Cell membrane</keyword>
<feature type="transmembrane region" description="Helical" evidence="6">
    <location>
        <begin position="111"/>
        <end position="132"/>
    </location>
</feature>
<feature type="transmembrane region" description="Helical" evidence="6">
    <location>
        <begin position="138"/>
        <end position="167"/>
    </location>
</feature>
<keyword evidence="5 6" id="KW-0472">Membrane</keyword>
<evidence type="ECO:0000256" key="1">
    <source>
        <dbReference type="ARBA" id="ARBA00004651"/>
    </source>
</evidence>
<sequence length="204" mass="22759">MTEIYLAMVLFAFSTSITPGPNNMLILSSGLNHGVKRSLPHLLGIAFGFPVMIIMIGIGLGTIFERFPILHEIIKVLGVLYMLYLAWMIATSKPKDFAISRGKPMGFWQAFFFQWVNPKGWIMALGAIAAYTSLSHDMIVQAMIIALVFLLVGPPCTACWLFLGASLKHLLQKPHQQRIFNVTMALLLVVSIAPIIQELIMKWL</sequence>
<name>A0A345PA57_9GAMM</name>
<dbReference type="KEGG" id="mbah:HYN46_15750"/>